<name>A0A7S1VST1_9STRA</name>
<sequence length="337" mass="38066">MQSYLDNLLSTAPPTTSTMEEKHLAVALGYPMGWRVKRAVAKSGKMLDVIYAGNPKKGVDGWFHHEAARAAAVSWYDPNKKPRPNPFSAKGGHFLPLQPKYQKGDTVEVIYKKEWYKATVLKRRESMGQFLYTVHYVEDDSTQADIEEKQMRKVDIPIDQPAYDLATNLGFPEGWKATQHGKSRYTIKSPSGETFRSKRAAMQFVEQHAGPVAPAADLEDGDPPWRRTGHALIGRKLRYTSKHALSGKRTVDIVQVGSVAGWISETDLDSAGEPAYICEAKDQPADLFHVVFEDQPRHQYAKYLLDSIDMELEEIVENVIDEETVAKPPPRKRTRKR</sequence>
<dbReference type="Gene3D" id="2.30.30.140">
    <property type="match status" value="1"/>
</dbReference>
<protein>
    <submittedName>
        <fullName evidence="1">Uncharacterized protein</fullName>
    </submittedName>
</protein>
<dbReference type="InterPro" id="IPR016197">
    <property type="entry name" value="Chromo-like_dom_sf"/>
</dbReference>
<dbReference type="SUPFAM" id="SSF54171">
    <property type="entry name" value="DNA-binding domain"/>
    <property type="match status" value="1"/>
</dbReference>
<dbReference type="EMBL" id="HBGK01050245">
    <property type="protein sequence ID" value="CAD9310249.1"/>
    <property type="molecule type" value="Transcribed_RNA"/>
</dbReference>
<dbReference type="CDD" id="cd04508">
    <property type="entry name" value="Tudor_SF"/>
    <property type="match status" value="1"/>
</dbReference>
<reference evidence="1" key="1">
    <citation type="submission" date="2021-01" db="EMBL/GenBank/DDBJ databases">
        <authorList>
            <person name="Corre E."/>
            <person name="Pelletier E."/>
            <person name="Niang G."/>
            <person name="Scheremetjew M."/>
            <person name="Finn R."/>
            <person name="Kale V."/>
            <person name="Holt S."/>
            <person name="Cochrane G."/>
            <person name="Meng A."/>
            <person name="Brown T."/>
            <person name="Cohen L."/>
        </authorList>
    </citation>
    <scope>NUCLEOTIDE SEQUENCE</scope>
    <source>
        <strain evidence="1">CCMP 410</strain>
    </source>
</reference>
<accession>A0A7S1VST1</accession>
<organism evidence="1">
    <name type="scientific">Grammatophora oceanica</name>
    <dbReference type="NCBI Taxonomy" id="210454"/>
    <lineage>
        <taxon>Eukaryota</taxon>
        <taxon>Sar</taxon>
        <taxon>Stramenopiles</taxon>
        <taxon>Ochrophyta</taxon>
        <taxon>Bacillariophyta</taxon>
        <taxon>Fragilariophyceae</taxon>
        <taxon>Fragilariophycidae</taxon>
        <taxon>Rhabdonematales</taxon>
        <taxon>Grammatophoraceae</taxon>
        <taxon>Grammatophora</taxon>
    </lineage>
</organism>
<dbReference type="AlphaFoldDB" id="A0A7S1VST1"/>
<dbReference type="GO" id="GO:0003677">
    <property type="term" value="F:DNA binding"/>
    <property type="evidence" value="ECO:0007669"/>
    <property type="project" value="InterPro"/>
</dbReference>
<dbReference type="SUPFAM" id="SSF54160">
    <property type="entry name" value="Chromo domain-like"/>
    <property type="match status" value="1"/>
</dbReference>
<evidence type="ECO:0000313" key="1">
    <source>
        <dbReference type="EMBL" id="CAD9310249.1"/>
    </source>
</evidence>
<gene>
    <name evidence="1" type="ORF">GOCE00092_LOCUS26415</name>
</gene>
<proteinExistence type="predicted"/>
<dbReference type="InterPro" id="IPR016177">
    <property type="entry name" value="DNA-bd_dom_sf"/>
</dbReference>